<dbReference type="InterPro" id="IPR017900">
    <property type="entry name" value="4Fe4S_Fe_S_CS"/>
</dbReference>
<dbReference type="GO" id="GO:0051537">
    <property type="term" value="F:2 iron, 2 sulfur cluster binding"/>
    <property type="evidence" value="ECO:0007669"/>
    <property type="project" value="UniProtKB-KW"/>
</dbReference>
<keyword evidence="6" id="KW-0479">Metal-binding</keyword>
<dbReference type="Pfam" id="PF13510">
    <property type="entry name" value="Fer2_4"/>
    <property type="match status" value="1"/>
</dbReference>
<dbReference type="KEGG" id="schv:BRCON_1908"/>
<evidence type="ECO:0000256" key="12">
    <source>
        <dbReference type="ARBA" id="ARBA00034078"/>
    </source>
</evidence>
<feature type="domain" description="2Fe-2S ferredoxin-type" evidence="13">
    <location>
        <begin position="7"/>
        <end position="88"/>
    </location>
</feature>
<dbReference type="InterPro" id="IPR017896">
    <property type="entry name" value="4Fe4S_Fe-S-bd"/>
</dbReference>
<evidence type="ECO:0000256" key="4">
    <source>
        <dbReference type="ARBA" id="ARBA00022485"/>
    </source>
</evidence>
<keyword evidence="4" id="KW-0004">4Fe-4S</keyword>
<evidence type="ECO:0000313" key="16">
    <source>
        <dbReference type="EMBL" id="AXA36685.1"/>
    </source>
</evidence>
<evidence type="ECO:0000256" key="2">
    <source>
        <dbReference type="ARBA" id="ARBA00004370"/>
    </source>
</evidence>
<dbReference type="PROSITE" id="PS51085">
    <property type="entry name" value="2FE2S_FER_2"/>
    <property type="match status" value="1"/>
</dbReference>
<dbReference type="Pfam" id="PF10588">
    <property type="entry name" value="NADH-G_4Fe-4S_3"/>
    <property type="match status" value="1"/>
</dbReference>
<evidence type="ECO:0000256" key="11">
    <source>
        <dbReference type="ARBA" id="ARBA00023136"/>
    </source>
</evidence>
<dbReference type="NCBIfam" id="NF005745">
    <property type="entry name" value="PRK07569.1"/>
    <property type="match status" value="1"/>
</dbReference>
<gene>
    <name evidence="16" type="ORF">BRCON_1908</name>
</gene>
<dbReference type="SUPFAM" id="SSF54292">
    <property type="entry name" value="2Fe-2S ferredoxin-like"/>
    <property type="match status" value="1"/>
</dbReference>
<keyword evidence="11" id="KW-0472">Membrane</keyword>
<reference evidence="16 17" key="1">
    <citation type="submission" date="2018-05" db="EMBL/GenBank/DDBJ databases">
        <title>A metagenomic window into the 2 km-deep terrestrial subsurface aquifer revealed taxonomically and functionally diverse microbial community comprising novel uncultured bacterial lineages.</title>
        <authorList>
            <person name="Kadnikov V.V."/>
            <person name="Mardanov A.V."/>
            <person name="Beletsky A.V."/>
            <person name="Banks D."/>
            <person name="Pimenov N.V."/>
            <person name="Frank Y.A."/>
            <person name="Karnachuk O.V."/>
            <person name="Ravin N.V."/>
        </authorList>
    </citation>
    <scope>NUCLEOTIDE SEQUENCE [LARGE SCALE GENOMIC DNA]</scope>
    <source>
        <strain evidence="16">BY</strain>
    </source>
</reference>
<keyword evidence="16" id="KW-0371">Homeobox</keyword>
<accession>A0A2Z4Y8C7</accession>
<dbReference type="Proteomes" id="UP000262583">
    <property type="component" value="Chromosome"/>
</dbReference>
<dbReference type="PROSITE" id="PS00198">
    <property type="entry name" value="4FE4S_FER_1"/>
    <property type="match status" value="1"/>
</dbReference>
<dbReference type="GO" id="GO:0016491">
    <property type="term" value="F:oxidoreductase activity"/>
    <property type="evidence" value="ECO:0007669"/>
    <property type="project" value="InterPro"/>
</dbReference>
<comment type="cofactor">
    <cofactor evidence="1">
        <name>[4Fe-4S] cluster</name>
        <dbReference type="ChEBI" id="CHEBI:49883"/>
    </cofactor>
</comment>
<dbReference type="SMART" id="SM00929">
    <property type="entry name" value="NADH-G_4Fe-4S_3"/>
    <property type="match status" value="1"/>
</dbReference>
<evidence type="ECO:0000256" key="6">
    <source>
        <dbReference type="ARBA" id="ARBA00022723"/>
    </source>
</evidence>
<dbReference type="PANTHER" id="PTHR24960:SF84">
    <property type="entry name" value="HYDROGENASE SUBUNIT"/>
    <property type="match status" value="1"/>
</dbReference>
<dbReference type="PROSITE" id="PS51379">
    <property type="entry name" value="4FE4S_FER_2"/>
    <property type="match status" value="2"/>
</dbReference>
<dbReference type="FunFam" id="3.30.70.20:FF:000002">
    <property type="entry name" value="NADH-ubiquinone oxidoreductase 75 kDa subunit"/>
    <property type="match status" value="1"/>
</dbReference>
<evidence type="ECO:0000256" key="10">
    <source>
        <dbReference type="ARBA" id="ARBA00023027"/>
    </source>
</evidence>
<dbReference type="GO" id="GO:0003677">
    <property type="term" value="F:DNA binding"/>
    <property type="evidence" value="ECO:0007669"/>
    <property type="project" value="UniProtKB-KW"/>
</dbReference>
<proteinExistence type="inferred from homology"/>
<evidence type="ECO:0000256" key="7">
    <source>
        <dbReference type="ARBA" id="ARBA00022967"/>
    </source>
</evidence>
<dbReference type="Gene3D" id="3.10.20.740">
    <property type="match status" value="1"/>
</dbReference>
<keyword evidence="10" id="KW-0520">NAD</keyword>
<dbReference type="FunFam" id="3.10.20.740:FF:000004">
    <property type="entry name" value="NADH-quinone oxidoreductase"/>
    <property type="match status" value="1"/>
</dbReference>
<dbReference type="PROSITE" id="PS51839">
    <property type="entry name" value="4FE4S_HC3"/>
    <property type="match status" value="1"/>
</dbReference>
<evidence type="ECO:0000256" key="5">
    <source>
        <dbReference type="ARBA" id="ARBA00022714"/>
    </source>
</evidence>
<dbReference type="CDD" id="cd00207">
    <property type="entry name" value="fer2"/>
    <property type="match status" value="1"/>
</dbReference>
<keyword evidence="7" id="KW-1278">Translocase</keyword>
<protein>
    <submittedName>
        <fullName evidence="16">NAD-reducing hydrogenase subunit HoxU</fullName>
    </submittedName>
</protein>
<dbReference type="InterPro" id="IPR050157">
    <property type="entry name" value="PSI_iron-sulfur_center"/>
</dbReference>
<evidence type="ECO:0000256" key="9">
    <source>
        <dbReference type="ARBA" id="ARBA00023014"/>
    </source>
</evidence>
<sequence length="243" mass="27398">MTTTAASQVRVKTLKIDGKDVSAKGDQTILEVARENGIEIPTLCHLSGLTPVGACRMCLVEVKGVNKLLPACVTRVHENMEVVTDSERLRKYRRMILEFLFTERNHVCAVCVTNGHCDLQAMAQRQGMTHVRVPYLYQKLKVDASHPRFVADHNRCILCTRCVRVCDEIEGAHTWDLYHRGIQTRVITDLNQPWGTAESCTGCSKCVHVCPTGALSEKGKSVAEMAKRRQFLPYLTMMREEHE</sequence>
<dbReference type="Gene3D" id="3.30.70.20">
    <property type="match status" value="1"/>
</dbReference>
<dbReference type="InterPro" id="IPR001041">
    <property type="entry name" value="2Fe-2S_ferredoxin-type"/>
</dbReference>
<dbReference type="EMBL" id="CP030759">
    <property type="protein sequence ID" value="AXA36685.1"/>
    <property type="molecule type" value="Genomic_DNA"/>
</dbReference>
<name>A0A2Z4Y8C7_SUMC1</name>
<organism evidence="16 17">
    <name type="scientific">Sumerlaea chitinivorans</name>
    <dbReference type="NCBI Taxonomy" id="2250252"/>
    <lineage>
        <taxon>Bacteria</taxon>
        <taxon>Candidatus Sumerlaeota</taxon>
        <taxon>Candidatus Sumerlaeia</taxon>
        <taxon>Candidatus Sumerlaeales</taxon>
        <taxon>Candidatus Sumerlaeaceae</taxon>
        <taxon>Candidatus Sumerlaea</taxon>
    </lineage>
</organism>
<dbReference type="AlphaFoldDB" id="A0A2Z4Y8C7"/>
<evidence type="ECO:0000259" key="14">
    <source>
        <dbReference type="PROSITE" id="PS51379"/>
    </source>
</evidence>
<evidence type="ECO:0000256" key="3">
    <source>
        <dbReference type="ARBA" id="ARBA00005404"/>
    </source>
</evidence>
<evidence type="ECO:0000259" key="13">
    <source>
        <dbReference type="PROSITE" id="PS51085"/>
    </source>
</evidence>
<comment type="cofactor">
    <cofactor evidence="12">
        <name>[2Fe-2S] cluster</name>
        <dbReference type="ChEBI" id="CHEBI:190135"/>
    </cofactor>
</comment>
<evidence type="ECO:0000313" key="17">
    <source>
        <dbReference type="Proteomes" id="UP000262583"/>
    </source>
</evidence>
<evidence type="ECO:0000256" key="8">
    <source>
        <dbReference type="ARBA" id="ARBA00023004"/>
    </source>
</evidence>
<dbReference type="InterPro" id="IPR054351">
    <property type="entry name" value="NADH_UbQ_OxRdtase_ferredoxin"/>
</dbReference>
<dbReference type="InterPro" id="IPR036010">
    <property type="entry name" value="2Fe-2S_ferredoxin-like_sf"/>
</dbReference>
<dbReference type="PIRSF" id="PIRSF000309">
    <property type="entry name" value="NAD_red_hyd_HoxU"/>
    <property type="match status" value="1"/>
</dbReference>
<keyword evidence="8" id="KW-0408">Iron</keyword>
<feature type="domain" description="4Fe-4S ferredoxin-type" evidence="14">
    <location>
        <begin position="147"/>
        <end position="178"/>
    </location>
</feature>
<comment type="similarity">
    <text evidence="3">Belongs to the complex I 75 kDa subunit family.</text>
</comment>
<feature type="domain" description="4Fe-4S ferredoxin-type" evidence="14">
    <location>
        <begin position="191"/>
        <end position="220"/>
    </location>
</feature>
<dbReference type="SUPFAM" id="SSF54862">
    <property type="entry name" value="4Fe-4S ferredoxins"/>
    <property type="match status" value="1"/>
</dbReference>
<dbReference type="PANTHER" id="PTHR24960">
    <property type="entry name" value="PHOTOSYSTEM I IRON-SULFUR CENTER-RELATED"/>
    <property type="match status" value="1"/>
</dbReference>
<keyword evidence="5" id="KW-0001">2Fe-2S</keyword>
<dbReference type="InterPro" id="IPR016214">
    <property type="entry name" value="NAD-red_Hydgase_HoxS_gsu"/>
</dbReference>
<comment type="subcellular location">
    <subcellularLocation>
        <location evidence="2">Membrane</location>
    </subcellularLocation>
</comment>
<feature type="domain" description="4Fe-4S His(Cys)3-ligated-type" evidence="15">
    <location>
        <begin position="88"/>
        <end position="127"/>
    </location>
</feature>
<dbReference type="GO" id="GO:0046872">
    <property type="term" value="F:metal ion binding"/>
    <property type="evidence" value="ECO:0007669"/>
    <property type="project" value="UniProtKB-KW"/>
</dbReference>
<dbReference type="GO" id="GO:0051539">
    <property type="term" value="F:4 iron, 4 sulfur cluster binding"/>
    <property type="evidence" value="ECO:0007669"/>
    <property type="project" value="UniProtKB-KW"/>
</dbReference>
<dbReference type="Pfam" id="PF22117">
    <property type="entry name" value="Fer4_Nqo3"/>
    <property type="match status" value="1"/>
</dbReference>
<dbReference type="GO" id="GO:0016020">
    <property type="term" value="C:membrane"/>
    <property type="evidence" value="ECO:0007669"/>
    <property type="project" value="UniProtKB-SubCell"/>
</dbReference>
<evidence type="ECO:0000259" key="15">
    <source>
        <dbReference type="PROSITE" id="PS51839"/>
    </source>
</evidence>
<dbReference type="InterPro" id="IPR019574">
    <property type="entry name" value="NADH_UbQ_OxRdtase_Gsu_4Fe4S-bd"/>
</dbReference>
<evidence type="ECO:0000256" key="1">
    <source>
        <dbReference type="ARBA" id="ARBA00001966"/>
    </source>
</evidence>
<keyword evidence="9" id="KW-0411">Iron-sulfur</keyword>